<reference evidence="14" key="1">
    <citation type="submission" date="2021-10" db="EMBL/GenBank/DDBJ databases">
        <authorList>
            <person name="Piombo E."/>
        </authorList>
    </citation>
    <scope>NUCLEOTIDE SEQUENCE</scope>
</reference>
<name>A0A9N9YUR1_9HYPO</name>
<evidence type="ECO:0000256" key="10">
    <source>
        <dbReference type="ARBA" id="ARBA00023295"/>
    </source>
</evidence>
<gene>
    <name evidence="14" type="ORF">CSOL1703_00012346</name>
</gene>
<keyword evidence="11" id="KW-0624">Polysaccharide degradation</keyword>
<evidence type="ECO:0000313" key="14">
    <source>
        <dbReference type="EMBL" id="CAH0045716.1"/>
    </source>
</evidence>
<dbReference type="EMBL" id="CABFOC020000013">
    <property type="protein sequence ID" value="CAH0045716.1"/>
    <property type="molecule type" value="Genomic_DNA"/>
</dbReference>
<dbReference type="InterPro" id="IPR036861">
    <property type="entry name" value="Endochitinase-like_sf"/>
</dbReference>
<dbReference type="CDD" id="cd00035">
    <property type="entry name" value="ChtBD1"/>
    <property type="match status" value="1"/>
</dbReference>
<comment type="similarity">
    <text evidence="3">Belongs to the glycosyl hydrolase 18 family. Chitinase class V subfamily.</text>
</comment>
<organism evidence="14 15">
    <name type="scientific">Clonostachys solani</name>
    <dbReference type="NCBI Taxonomy" id="160281"/>
    <lineage>
        <taxon>Eukaryota</taxon>
        <taxon>Fungi</taxon>
        <taxon>Dikarya</taxon>
        <taxon>Ascomycota</taxon>
        <taxon>Pezizomycotina</taxon>
        <taxon>Sordariomycetes</taxon>
        <taxon>Hypocreomycetidae</taxon>
        <taxon>Hypocreales</taxon>
        <taxon>Bionectriaceae</taxon>
        <taxon>Clonostachys</taxon>
    </lineage>
</organism>
<keyword evidence="6" id="KW-0147">Chitin-binding</keyword>
<dbReference type="InterPro" id="IPR001223">
    <property type="entry name" value="Glyco_hydro18_cat"/>
</dbReference>
<accession>A0A9N9YUR1</accession>
<dbReference type="InterPro" id="IPR001579">
    <property type="entry name" value="Glyco_hydro_18_chit_AS"/>
</dbReference>
<protein>
    <recommendedName>
        <fullName evidence="4">chitinase</fullName>
        <ecNumber evidence="4">3.2.1.14</ecNumber>
    </recommendedName>
</protein>
<dbReference type="GO" id="GO:0006032">
    <property type="term" value="P:chitin catabolic process"/>
    <property type="evidence" value="ECO:0007669"/>
    <property type="project" value="UniProtKB-KW"/>
</dbReference>
<keyword evidence="5" id="KW-0964">Secreted</keyword>
<keyword evidence="8" id="KW-0146">Chitin degradation</keyword>
<keyword evidence="15" id="KW-1185">Reference proteome</keyword>
<proteinExistence type="inferred from homology"/>
<sequence>MDRTIAGMVAQQLTVVSSCLRTSCSEFGFCGTASDYCNARCQSNCEEHPDPPPASGSGGGDVLKRVIGYYKGWNAVSKCHQTLPVDLPLSALTHINFAFAFVEPGTYAIVPMDGTIATSLFTDTTNLKKLNPGLKVFISVGGWTFSDNGTVTQPLLGEISADATKRAKFSSQIVHFLSTYGFDGLDLDWEYPGAPDRGGKDEDTANMVLLFASIRSAFDKAKKGYELTFTIPASYWYLRWFDMPGLMKYADWTNLMSYDIHGIWDRENEIGNVVQPHTNLTEIKRATELLWRVGVPPDKIALGFGFYGRSFTLKDPNCSKPGCRFSGGSHPGACTATSGYLAPYEIQDILNKKPSIEVHHDEEAAVKYFSWDTNQWISYDDSTTFKQKVDWANKIGLSGSLIWAADLDDYEWSAHEGLFGKKIKPNNEIDNVAHRDYALSQSSSLVTSELRNDCFLFKQCVDRDIVKCGAGYSMVGYDKSGCGSVGSKPICEVTLYDSKTGGGFENESGESSCTRGHKVFCCQAHNFTDLTKDCAWTKWEVTLATDTTGDSVRSGCNWGRRKALCCTPNLDAIAPTPCDNKNCSGDESSCAKDSYADDFSDEDQCDPTDCFLDSVDSASGDVHIQGDKKRSFTRDFYDFNTLLFLARVVMEPRRYTGPTVLHAPTRSTPASTNVFRLSGTTCFSTTIEVVDRWSLTNQELEDGYDTEHNPDLQYVASLIWTAGTGILPDGSRAQTSPIDPRDLANLWNNQLLNPADTRTGSSRGIRTPNGYLMDQFGSQGNRAPLLILERGVNQIKGAIFTEDTSPRSITTMTNLLETAIGGTGHEELLQPIREAIAVFRYINHPDARPRIQANRRALLETSRSISTSVLGLGRLHALHLEHDANWYRTRTRRARTWVADQLVRIAAAFTAEENAGRTPTNLQVIRAALNSLFDDLQYMEPPPDDPNVP</sequence>
<dbReference type="PROSITE" id="PS51910">
    <property type="entry name" value="GH18_2"/>
    <property type="match status" value="1"/>
</dbReference>
<dbReference type="PROSITE" id="PS01095">
    <property type="entry name" value="GH18_1"/>
    <property type="match status" value="1"/>
</dbReference>
<comment type="catalytic activity">
    <reaction evidence="1">
        <text>Random endo-hydrolysis of N-acetyl-beta-D-glucosaminide (1-&gt;4)-beta-linkages in chitin and chitodextrins.</text>
        <dbReference type="EC" id="3.2.1.14"/>
    </reaction>
</comment>
<evidence type="ECO:0000256" key="11">
    <source>
        <dbReference type="ARBA" id="ARBA00023326"/>
    </source>
</evidence>
<evidence type="ECO:0000256" key="2">
    <source>
        <dbReference type="ARBA" id="ARBA00004613"/>
    </source>
</evidence>
<dbReference type="PANTHER" id="PTHR11177">
    <property type="entry name" value="CHITINASE"/>
    <property type="match status" value="1"/>
</dbReference>
<keyword evidence="7 12" id="KW-0378">Hydrolase</keyword>
<feature type="domain" description="GH18" evidence="13">
    <location>
        <begin position="64"/>
        <end position="422"/>
    </location>
</feature>
<dbReference type="InterPro" id="IPR017853">
    <property type="entry name" value="GH"/>
</dbReference>
<dbReference type="SUPFAM" id="SSF54556">
    <property type="entry name" value="Chitinase insertion domain"/>
    <property type="match status" value="1"/>
</dbReference>
<dbReference type="EC" id="3.2.1.14" evidence="4"/>
<evidence type="ECO:0000259" key="13">
    <source>
        <dbReference type="PROSITE" id="PS51910"/>
    </source>
</evidence>
<evidence type="ECO:0000256" key="7">
    <source>
        <dbReference type="ARBA" id="ARBA00022801"/>
    </source>
</evidence>
<dbReference type="GO" id="GO:0008061">
    <property type="term" value="F:chitin binding"/>
    <property type="evidence" value="ECO:0007669"/>
    <property type="project" value="UniProtKB-KW"/>
</dbReference>
<evidence type="ECO:0000256" key="8">
    <source>
        <dbReference type="ARBA" id="ARBA00023024"/>
    </source>
</evidence>
<dbReference type="Pfam" id="PF00704">
    <property type="entry name" value="Glyco_hydro_18"/>
    <property type="match status" value="1"/>
</dbReference>
<keyword evidence="9" id="KW-0119">Carbohydrate metabolism</keyword>
<comment type="subcellular location">
    <subcellularLocation>
        <location evidence="2">Secreted</location>
    </subcellularLocation>
</comment>
<dbReference type="SUPFAM" id="SSF57016">
    <property type="entry name" value="Plant lectins/antimicrobial peptides"/>
    <property type="match status" value="1"/>
</dbReference>
<evidence type="ECO:0000256" key="4">
    <source>
        <dbReference type="ARBA" id="ARBA00012729"/>
    </source>
</evidence>
<dbReference type="PANTHER" id="PTHR11177:SF397">
    <property type="entry name" value="CHITINASE"/>
    <property type="match status" value="1"/>
</dbReference>
<dbReference type="GO" id="GO:0005576">
    <property type="term" value="C:extracellular region"/>
    <property type="evidence" value="ECO:0007669"/>
    <property type="project" value="UniProtKB-SubCell"/>
</dbReference>
<keyword evidence="10 12" id="KW-0326">Glycosidase</keyword>
<comment type="caution">
    <text evidence="14">The sequence shown here is derived from an EMBL/GenBank/DDBJ whole genome shotgun (WGS) entry which is preliminary data.</text>
</comment>
<dbReference type="AlphaFoldDB" id="A0A9N9YUR1"/>
<evidence type="ECO:0000256" key="9">
    <source>
        <dbReference type="ARBA" id="ARBA00023277"/>
    </source>
</evidence>
<dbReference type="SUPFAM" id="SSF51445">
    <property type="entry name" value="(Trans)glycosidases"/>
    <property type="match status" value="1"/>
</dbReference>
<evidence type="ECO:0000256" key="6">
    <source>
        <dbReference type="ARBA" id="ARBA00022669"/>
    </source>
</evidence>
<dbReference type="OrthoDB" id="73875at2759"/>
<dbReference type="InterPro" id="IPR011583">
    <property type="entry name" value="Chitinase_II/V-like_cat"/>
</dbReference>
<evidence type="ECO:0000256" key="1">
    <source>
        <dbReference type="ARBA" id="ARBA00000822"/>
    </source>
</evidence>
<evidence type="ECO:0000256" key="5">
    <source>
        <dbReference type="ARBA" id="ARBA00022525"/>
    </source>
</evidence>
<evidence type="ECO:0000313" key="15">
    <source>
        <dbReference type="Proteomes" id="UP000775872"/>
    </source>
</evidence>
<dbReference type="InterPro" id="IPR050314">
    <property type="entry name" value="Glycosyl_Hydrlase_18"/>
</dbReference>
<dbReference type="InterPro" id="IPR029070">
    <property type="entry name" value="Chitinase_insertion_sf"/>
</dbReference>
<evidence type="ECO:0000256" key="3">
    <source>
        <dbReference type="ARBA" id="ARBA00008682"/>
    </source>
</evidence>
<dbReference type="GO" id="GO:0000272">
    <property type="term" value="P:polysaccharide catabolic process"/>
    <property type="evidence" value="ECO:0007669"/>
    <property type="project" value="UniProtKB-KW"/>
</dbReference>
<dbReference type="GO" id="GO:0008843">
    <property type="term" value="F:endochitinase activity"/>
    <property type="evidence" value="ECO:0007669"/>
    <property type="project" value="UniProtKB-EC"/>
</dbReference>
<dbReference type="Gene3D" id="3.10.50.10">
    <property type="match status" value="1"/>
</dbReference>
<evidence type="ECO:0000256" key="12">
    <source>
        <dbReference type="RuleBase" id="RU000489"/>
    </source>
</evidence>
<dbReference type="Proteomes" id="UP000775872">
    <property type="component" value="Unassembled WGS sequence"/>
</dbReference>
<dbReference type="Gene3D" id="3.20.20.80">
    <property type="entry name" value="Glycosidases"/>
    <property type="match status" value="1"/>
</dbReference>
<dbReference type="SMART" id="SM00636">
    <property type="entry name" value="Glyco_18"/>
    <property type="match status" value="1"/>
</dbReference>
<dbReference type="PROSITE" id="PS51257">
    <property type="entry name" value="PROKAR_LIPOPROTEIN"/>
    <property type="match status" value="1"/>
</dbReference>
<dbReference type="Gene3D" id="3.30.60.10">
    <property type="entry name" value="Endochitinase-like"/>
    <property type="match status" value="1"/>
</dbReference>